<dbReference type="PROSITE" id="PS50076">
    <property type="entry name" value="DNAJ_2"/>
    <property type="match status" value="1"/>
</dbReference>
<proteinExistence type="predicted"/>
<keyword evidence="13" id="KW-1185">Reference proteome</keyword>
<dbReference type="Gene3D" id="1.10.287.110">
    <property type="entry name" value="DnaJ domain"/>
    <property type="match status" value="1"/>
</dbReference>
<keyword evidence="6 10" id="KW-1133">Transmembrane helix</keyword>
<dbReference type="PRINTS" id="PR00625">
    <property type="entry name" value="JDOMAIN"/>
</dbReference>
<accession>A0A2R5GPP2</accession>
<dbReference type="OrthoDB" id="1734229at2759"/>
<dbReference type="InterPro" id="IPR004179">
    <property type="entry name" value="Sec63-dom"/>
</dbReference>
<keyword evidence="3 10" id="KW-0812">Transmembrane</keyword>
<name>A0A2R5GPP2_9STRA</name>
<dbReference type="Pfam" id="PF02889">
    <property type="entry name" value="Sec63"/>
    <property type="match status" value="1"/>
</dbReference>
<evidence type="ECO:0000313" key="12">
    <source>
        <dbReference type="EMBL" id="GBG32846.1"/>
    </source>
</evidence>
<feature type="transmembrane region" description="Helical" evidence="10">
    <location>
        <begin position="200"/>
        <end position="221"/>
    </location>
</feature>
<keyword evidence="2" id="KW-0813">Transport</keyword>
<evidence type="ECO:0000256" key="8">
    <source>
        <dbReference type="ARBA" id="ARBA00023186"/>
    </source>
</evidence>
<dbReference type="GO" id="GO:0006620">
    <property type="term" value="P:post-translational protein targeting to endoplasmic reticulum membrane"/>
    <property type="evidence" value="ECO:0007669"/>
    <property type="project" value="TreeGrafter"/>
</dbReference>
<dbReference type="Pfam" id="PF00226">
    <property type="entry name" value="DnaJ"/>
    <property type="match status" value="1"/>
</dbReference>
<dbReference type="CDD" id="cd06257">
    <property type="entry name" value="DnaJ"/>
    <property type="match status" value="1"/>
</dbReference>
<dbReference type="SMART" id="SM00271">
    <property type="entry name" value="DnaJ"/>
    <property type="match status" value="1"/>
</dbReference>
<dbReference type="Proteomes" id="UP000241890">
    <property type="component" value="Unassembled WGS sequence"/>
</dbReference>
<keyword evidence="4" id="KW-0256">Endoplasmic reticulum</keyword>
<dbReference type="GO" id="GO:0008320">
    <property type="term" value="F:protein transmembrane transporter activity"/>
    <property type="evidence" value="ECO:0007669"/>
    <property type="project" value="TreeGrafter"/>
</dbReference>
<dbReference type="SUPFAM" id="SSF158702">
    <property type="entry name" value="Sec63 N-terminal domain-like"/>
    <property type="match status" value="1"/>
</dbReference>
<dbReference type="EMBL" id="BEYU01000133">
    <property type="protein sequence ID" value="GBG32846.1"/>
    <property type="molecule type" value="Genomic_DNA"/>
</dbReference>
<protein>
    <submittedName>
        <fullName evidence="12">DnaJ protein ERDJ2A</fullName>
    </submittedName>
</protein>
<dbReference type="SMART" id="SM00973">
    <property type="entry name" value="Sec63"/>
    <property type="match status" value="1"/>
</dbReference>
<dbReference type="InParanoid" id="A0A2R5GPP2"/>
<gene>
    <name evidence="12" type="ORF">FCC1311_090712</name>
</gene>
<dbReference type="Gene3D" id="2.60.40.150">
    <property type="entry name" value="C2 domain"/>
    <property type="match status" value="1"/>
</dbReference>
<dbReference type="PANTHER" id="PTHR24075">
    <property type="entry name" value="SEC63 DOMAIN-CONTAINING"/>
    <property type="match status" value="1"/>
</dbReference>
<feature type="compositionally biased region" description="Acidic residues" evidence="9">
    <location>
        <begin position="615"/>
        <end position="633"/>
    </location>
</feature>
<sequence length="680" mass="76349">MPRLAYDDSAALYFGIMMIFSALVPLTFSFVRTTLHKLSGSASYSAFKPRSSLEKRKLEKIAQDHSARKIIDKSFLTRLALLAAGWLLLVFLVSQTGEQIQQFDPWEVLGLSQGSTKKQVKKAYHVMNLQYHPDRQLGKSADEKALAATMLEKVQNAYSILTDEEAYERYMSTGSPDGSKMMEVSVGLPSALLDKKYQNLVLVVYLLMLVVAIPVVVGRWYSNSKKFGDKLILNDSYNLFIHLLDNKVTLEQMPEILALSAEFRDLPARSAAEEQALDALRDRMVSEGRMERNSLPLVAKAKMLERWPGCARAKTLIHAHLNRLTDELSSGQRGDIDRILTQSRMLIDAMYDTVLVRRSFKGVRVVVEFEQRITQALWVLDSSLQQLPHFGRLEAKQASLGSSPIKTIKDFMAAPEQPALGPGRKKGMSSLSDSQVHDVAEVTRLLPDVNFKVTIGVISHENPDGTLEFEDQAQEGDIMTAYFELERLHVPHDEADFPVHAPFLPFTKPEKWSVIFHRPGDMQVMAHVFLQGSSRTLRGRTQFPSKGFLKPKQEYKFGFTLLCHAYVDFDEKVTQTVSIQPEGFVKPKEIHPEDLELDNEPTLFEEAFGKAVQSEDSDFADSDDEEDADETDAASESANAVRKRVTKAKAAKKSGADDLAVDDDDDDDFETIEADTKKSK</sequence>
<keyword evidence="7 10" id="KW-0472">Membrane</keyword>
<dbReference type="Gene3D" id="1.10.3380.10">
    <property type="entry name" value="Sec63 N-terminal domain-like domain"/>
    <property type="match status" value="1"/>
</dbReference>
<dbReference type="InterPro" id="IPR001623">
    <property type="entry name" value="DnaJ_domain"/>
</dbReference>
<evidence type="ECO:0000256" key="3">
    <source>
        <dbReference type="ARBA" id="ARBA00022692"/>
    </source>
</evidence>
<dbReference type="FunCoup" id="A0A2R5GPP2">
    <property type="interactions" value="468"/>
</dbReference>
<evidence type="ECO:0000256" key="7">
    <source>
        <dbReference type="ARBA" id="ARBA00023136"/>
    </source>
</evidence>
<evidence type="ECO:0000256" key="5">
    <source>
        <dbReference type="ARBA" id="ARBA00022927"/>
    </source>
</evidence>
<dbReference type="InterPro" id="IPR036869">
    <property type="entry name" value="J_dom_sf"/>
</dbReference>
<keyword evidence="8" id="KW-0143">Chaperone</keyword>
<feature type="domain" description="J" evidence="11">
    <location>
        <begin position="104"/>
        <end position="174"/>
    </location>
</feature>
<evidence type="ECO:0000256" key="2">
    <source>
        <dbReference type="ARBA" id="ARBA00022448"/>
    </source>
</evidence>
<dbReference type="GO" id="GO:0031207">
    <property type="term" value="C:Sec62/Sec63 complex"/>
    <property type="evidence" value="ECO:0007669"/>
    <property type="project" value="TreeGrafter"/>
</dbReference>
<feature type="transmembrane region" description="Helical" evidence="10">
    <location>
        <begin position="12"/>
        <end position="31"/>
    </location>
</feature>
<feature type="region of interest" description="Disordered" evidence="9">
    <location>
        <begin position="612"/>
        <end position="667"/>
    </location>
</feature>
<feature type="transmembrane region" description="Helical" evidence="10">
    <location>
        <begin position="75"/>
        <end position="94"/>
    </location>
</feature>
<dbReference type="AlphaFoldDB" id="A0A2R5GPP2"/>
<comment type="caution">
    <text evidence="12">The sequence shown here is derived from an EMBL/GenBank/DDBJ whole genome shotgun (WGS) entry which is preliminary data.</text>
</comment>
<dbReference type="GO" id="GO:0003723">
    <property type="term" value="F:RNA binding"/>
    <property type="evidence" value="ECO:0007669"/>
    <property type="project" value="TreeGrafter"/>
</dbReference>
<evidence type="ECO:0000256" key="4">
    <source>
        <dbReference type="ARBA" id="ARBA00022824"/>
    </source>
</evidence>
<dbReference type="GO" id="GO:0006614">
    <property type="term" value="P:SRP-dependent cotranslational protein targeting to membrane"/>
    <property type="evidence" value="ECO:0007669"/>
    <property type="project" value="TreeGrafter"/>
</dbReference>
<evidence type="ECO:0000256" key="1">
    <source>
        <dbReference type="ARBA" id="ARBA00004477"/>
    </source>
</evidence>
<evidence type="ECO:0000259" key="11">
    <source>
        <dbReference type="PROSITE" id="PS50076"/>
    </source>
</evidence>
<dbReference type="SUPFAM" id="SSF81296">
    <property type="entry name" value="E set domains"/>
    <property type="match status" value="1"/>
</dbReference>
<evidence type="ECO:0000256" key="9">
    <source>
        <dbReference type="SAM" id="MobiDB-lite"/>
    </source>
</evidence>
<dbReference type="InterPro" id="IPR035892">
    <property type="entry name" value="C2_domain_sf"/>
</dbReference>
<dbReference type="InterPro" id="IPR014756">
    <property type="entry name" value="Ig_E-set"/>
</dbReference>
<organism evidence="12 13">
    <name type="scientific">Hondaea fermentalgiana</name>
    <dbReference type="NCBI Taxonomy" id="2315210"/>
    <lineage>
        <taxon>Eukaryota</taxon>
        <taxon>Sar</taxon>
        <taxon>Stramenopiles</taxon>
        <taxon>Bigyra</taxon>
        <taxon>Labyrinthulomycetes</taxon>
        <taxon>Thraustochytrida</taxon>
        <taxon>Thraustochytriidae</taxon>
        <taxon>Hondaea</taxon>
    </lineage>
</organism>
<feature type="compositionally biased region" description="Basic residues" evidence="9">
    <location>
        <begin position="641"/>
        <end position="652"/>
    </location>
</feature>
<dbReference type="SUPFAM" id="SSF46565">
    <property type="entry name" value="Chaperone J-domain"/>
    <property type="match status" value="1"/>
</dbReference>
<dbReference type="Gene3D" id="1.10.150.20">
    <property type="entry name" value="5' to 3' exonuclease, C-terminal subdomain"/>
    <property type="match status" value="1"/>
</dbReference>
<dbReference type="PANTHER" id="PTHR24075:SF0">
    <property type="entry name" value="TRANSLOCATION PROTEIN SEC63 HOMOLOG"/>
    <property type="match status" value="1"/>
</dbReference>
<evidence type="ECO:0000256" key="6">
    <source>
        <dbReference type="ARBA" id="ARBA00022989"/>
    </source>
</evidence>
<evidence type="ECO:0000313" key="13">
    <source>
        <dbReference type="Proteomes" id="UP000241890"/>
    </source>
</evidence>
<reference evidence="12 13" key="1">
    <citation type="submission" date="2017-12" db="EMBL/GenBank/DDBJ databases">
        <title>Sequencing, de novo assembly and annotation of complete genome of a new Thraustochytrid species, strain FCC1311.</title>
        <authorList>
            <person name="Sedici K."/>
            <person name="Godart F."/>
            <person name="Aiese Cigliano R."/>
            <person name="Sanseverino W."/>
            <person name="Barakat M."/>
            <person name="Ortet P."/>
            <person name="Marechal E."/>
            <person name="Cagnac O."/>
            <person name="Amato A."/>
        </authorList>
    </citation>
    <scope>NUCLEOTIDE SEQUENCE [LARGE SCALE GENOMIC DNA]</scope>
</reference>
<evidence type="ECO:0000256" key="10">
    <source>
        <dbReference type="SAM" id="Phobius"/>
    </source>
</evidence>
<comment type="subcellular location">
    <subcellularLocation>
        <location evidence="1">Endoplasmic reticulum membrane</location>
        <topology evidence="1">Multi-pass membrane protein</topology>
    </subcellularLocation>
</comment>
<keyword evidence="5" id="KW-0653">Protein transport</keyword>